<dbReference type="EMBL" id="FPIZ01000013">
    <property type="protein sequence ID" value="SFW73363.1"/>
    <property type="molecule type" value="Genomic_DNA"/>
</dbReference>
<dbReference type="RefSeq" id="WP_072363001.1">
    <property type="nucleotide sequence ID" value="NZ_CP139972.1"/>
</dbReference>
<protein>
    <submittedName>
        <fullName evidence="1">Uncharacterized protein</fullName>
    </submittedName>
</protein>
<evidence type="ECO:0000313" key="3">
    <source>
        <dbReference type="Proteomes" id="UP000183788"/>
    </source>
</evidence>
<accession>A0A1K1RM66</accession>
<dbReference type="STRING" id="1004.SAMN05661012_03998"/>
<reference evidence="2 4" key="2">
    <citation type="submission" date="2023-11" db="EMBL/GenBank/DDBJ databases">
        <title>MicrobeMod: A computational toolkit for identifying prokaryotic methylation and restriction-modification with nanopore sequencing.</title>
        <authorList>
            <person name="Crits-Christoph A."/>
            <person name="Kang S.C."/>
            <person name="Lee H."/>
            <person name="Ostrov N."/>
        </authorList>
    </citation>
    <scope>NUCLEOTIDE SEQUENCE [LARGE SCALE GENOMIC DNA]</scope>
    <source>
        <strain evidence="2 4">ATCC 23090</strain>
    </source>
</reference>
<gene>
    <name evidence="1" type="ORF">SAMN05661012_03998</name>
    <name evidence="2" type="ORF">SR876_09820</name>
</gene>
<organism evidence="1 3">
    <name type="scientific">Chitinophaga sancti</name>
    <dbReference type="NCBI Taxonomy" id="1004"/>
    <lineage>
        <taxon>Bacteria</taxon>
        <taxon>Pseudomonadati</taxon>
        <taxon>Bacteroidota</taxon>
        <taxon>Chitinophagia</taxon>
        <taxon>Chitinophagales</taxon>
        <taxon>Chitinophagaceae</taxon>
        <taxon>Chitinophaga</taxon>
    </lineage>
</organism>
<dbReference type="OrthoDB" id="361945at2"/>
<dbReference type="EMBL" id="CP140154">
    <property type="protein sequence ID" value="WQG91800.1"/>
    <property type="molecule type" value="Genomic_DNA"/>
</dbReference>
<dbReference type="Proteomes" id="UP001326715">
    <property type="component" value="Chromosome"/>
</dbReference>
<dbReference type="Proteomes" id="UP000183788">
    <property type="component" value="Unassembled WGS sequence"/>
</dbReference>
<dbReference type="AlphaFoldDB" id="A0A1K1RM66"/>
<sequence>MISTKDYSLLPDRKSLETICKAISVLDAIISQEWEYRYYSYNSKWDTNERCLQMRNGSGEEMHILFREDGCAINGFAHEYDQQDKTKLTYNLPTIFDDFIFGEPVKSIGTTFCLWTTELKNWQVGQLESFEDNSEEMLNILDGQPQTYIDWATSYFEESGIPLDTVDRIYSGQTLTKEMVLSIVDELEDWEQLEKDLIEINYPYNFKGDSDNKGKKNK</sequence>
<proteinExistence type="predicted"/>
<reference evidence="1 3" key="1">
    <citation type="submission" date="2016-11" db="EMBL/GenBank/DDBJ databases">
        <authorList>
            <person name="Jaros S."/>
            <person name="Januszkiewicz K."/>
            <person name="Wedrychowicz H."/>
        </authorList>
    </citation>
    <scope>NUCLEOTIDE SEQUENCE [LARGE SCALE GENOMIC DNA]</scope>
    <source>
        <strain evidence="1 3">DSM 784</strain>
    </source>
</reference>
<evidence type="ECO:0000313" key="1">
    <source>
        <dbReference type="EMBL" id="SFW73363.1"/>
    </source>
</evidence>
<name>A0A1K1RM66_9BACT</name>
<evidence type="ECO:0000313" key="4">
    <source>
        <dbReference type="Proteomes" id="UP001326715"/>
    </source>
</evidence>
<keyword evidence="4" id="KW-1185">Reference proteome</keyword>
<evidence type="ECO:0000313" key="2">
    <source>
        <dbReference type="EMBL" id="WQG91800.1"/>
    </source>
</evidence>